<name>A0A418MTZ0_9ACTN</name>
<dbReference type="NCBIfam" id="NF038403">
    <property type="entry name" value="perm_prefix_1"/>
    <property type="match status" value="1"/>
</dbReference>
<keyword evidence="1" id="KW-0472">Membrane</keyword>
<comment type="caution">
    <text evidence="2">The sequence shown here is derived from an EMBL/GenBank/DDBJ whole genome shotgun (WGS) entry which is preliminary data.</text>
</comment>
<organism evidence="2 3">
    <name type="scientific">Micromonospora radicis</name>
    <dbReference type="NCBI Taxonomy" id="1894971"/>
    <lineage>
        <taxon>Bacteria</taxon>
        <taxon>Bacillati</taxon>
        <taxon>Actinomycetota</taxon>
        <taxon>Actinomycetes</taxon>
        <taxon>Micromonosporales</taxon>
        <taxon>Micromonosporaceae</taxon>
        <taxon>Micromonospora</taxon>
    </lineage>
</organism>
<feature type="transmembrane region" description="Helical" evidence="1">
    <location>
        <begin position="210"/>
        <end position="228"/>
    </location>
</feature>
<feature type="transmembrane region" description="Helical" evidence="1">
    <location>
        <begin position="87"/>
        <end position="106"/>
    </location>
</feature>
<keyword evidence="1" id="KW-1133">Transmembrane helix</keyword>
<proteinExistence type="predicted"/>
<feature type="transmembrane region" description="Helical" evidence="1">
    <location>
        <begin position="240"/>
        <end position="262"/>
    </location>
</feature>
<dbReference type="AlphaFoldDB" id="A0A418MTZ0"/>
<dbReference type="EMBL" id="QXEC01000012">
    <property type="protein sequence ID" value="RIV37824.1"/>
    <property type="molecule type" value="Genomic_DNA"/>
</dbReference>
<gene>
    <name evidence="2" type="ORF">D2L64_14750</name>
</gene>
<keyword evidence="3" id="KW-1185">Reference proteome</keyword>
<protein>
    <submittedName>
        <fullName evidence="2">Uncharacterized protein</fullName>
    </submittedName>
</protein>
<evidence type="ECO:0000313" key="2">
    <source>
        <dbReference type="EMBL" id="RIV37824.1"/>
    </source>
</evidence>
<feature type="transmembrane region" description="Helical" evidence="1">
    <location>
        <begin position="118"/>
        <end position="143"/>
    </location>
</feature>
<feature type="transmembrane region" description="Helical" evidence="1">
    <location>
        <begin position="285"/>
        <end position="303"/>
    </location>
</feature>
<feature type="transmembrane region" description="Helical" evidence="1">
    <location>
        <begin position="169"/>
        <end position="190"/>
    </location>
</feature>
<dbReference type="Proteomes" id="UP000283832">
    <property type="component" value="Unassembled WGS sequence"/>
</dbReference>
<dbReference type="InterPro" id="IPR047928">
    <property type="entry name" value="Perm_prefix_1"/>
</dbReference>
<sequence>MTTSLTDRYLAATLRSVPTARREEIADELRASIGDMIDGRTADGLDAATAEREVLTELGNPAQLAARYTDRRLQLIGPEYYPAWRRLLITLVSTIPPVVGVLMAVLETTTADNPGGAVGAGVSAAFNVAVQIAFWVTVVFAVLERIGTPLNLPEWTVDQLPDEPVDRDISLTDVCASIVVLGLFIAILPWQQFQTVVGDGDRLPILDPALWTSWLPVLVVVLVASIGLEFAKYRARRWSWPLVAVNALLGLAFAVPAIWLLLTDRLFNADFTARFSWLRDGGVDTVARITVVVIVVVTVWDVIDSAIKARRNGR</sequence>
<accession>A0A418MTZ0</accession>
<dbReference type="Pfam" id="PF22564">
    <property type="entry name" value="HAAS"/>
    <property type="match status" value="1"/>
</dbReference>
<reference evidence="2 3" key="1">
    <citation type="submission" date="2018-08" db="EMBL/GenBank/DDBJ databases">
        <title>Jishengella sp. nov., isolated from a root of Azadirachta indica A. Juss. var. siamensis Valenton.</title>
        <authorList>
            <person name="Kuncharoen N."/>
            <person name="Tanasupawat S."/>
            <person name="Kudo T."/>
            <person name="Ohkuma M."/>
        </authorList>
    </citation>
    <scope>NUCLEOTIDE SEQUENCE [LARGE SCALE GENOMIC DNA]</scope>
    <source>
        <strain evidence="2 3">AZ1-13</strain>
    </source>
</reference>
<keyword evidence="1" id="KW-0812">Transmembrane</keyword>
<evidence type="ECO:0000256" key="1">
    <source>
        <dbReference type="SAM" id="Phobius"/>
    </source>
</evidence>
<evidence type="ECO:0000313" key="3">
    <source>
        <dbReference type="Proteomes" id="UP000283832"/>
    </source>
</evidence>
<dbReference type="RefSeq" id="WP_119576683.1">
    <property type="nucleotide sequence ID" value="NZ_QXEC01000012.1"/>
</dbReference>
<dbReference type="OrthoDB" id="3171769at2"/>